<name>A0A979FU02_HYAAZ</name>
<gene>
    <name evidence="2" type="primary">LOC108675922</name>
</gene>
<dbReference type="PANTHER" id="PTHR31025:SF25">
    <property type="entry name" value="ZINC FINGER (C2H2)-60"/>
    <property type="match status" value="1"/>
</dbReference>
<organism evidence="1 2">
    <name type="scientific">Hyalella azteca</name>
    <name type="common">Amphipod</name>
    <dbReference type="NCBI Taxonomy" id="294128"/>
    <lineage>
        <taxon>Eukaryota</taxon>
        <taxon>Metazoa</taxon>
        <taxon>Ecdysozoa</taxon>
        <taxon>Arthropoda</taxon>
        <taxon>Crustacea</taxon>
        <taxon>Multicrustacea</taxon>
        <taxon>Malacostraca</taxon>
        <taxon>Eumalacostraca</taxon>
        <taxon>Peracarida</taxon>
        <taxon>Amphipoda</taxon>
        <taxon>Senticaudata</taxon>
        <taxon>Talitrida</taxon>
        <taxon>Talitroidea</taxon>
        <taxon>Hyalellidae</taxon>
        <taxon>Hyalella</taxon>
    </lineage>
</organism>
<dbReference type="AlphaFoldDB" id="A0A979FU02"/>
<sequence>MSSFHFRETLDVVSANIPVSVALQSCSSNPVQPQQSPPEQVDATNSKNCLSGSLNAFQHGIDNIDITKPSCSIDLASTKSDGVSGRRNKNWPLVFPIDFDKFHPSLQQALEKKTPLLPRHQRALIQSLYETILSYSIYPTPSQFKSVAVALLTMYPHLGNGLTQHDAESYWRYRLSHKLRNKRRTEVRDLPEVEHMRMKNQLYKANKCQGTLKRKRPLGFGCPNFLPTRDKSEDDASINAHIQFMKSEVMKEQPNHDAINTSLKCTFADRRRYIFTDLPSSENVKELYPCLFTPNQLLEEFRRITEVDLPAVITVFLKKYAKSIIRLTADGAMISADNDTAIAEMAMASLPKLMKETLPSSTEITLNSENEPLLVLEQEDGVMAGRVMTGNVVLCKTSGYFQGLSVLFASCFVLNSFYHKKHRNTLNFIQKVIVQIDSISKSPFLTGVLKSLNTERSILEHLNT</sequence>
<dbReference type="OrthoDB" id="6512834at2759"/>
<dbReference type="PROSITE" id="PS51257">
    <property type="entry name" value="PROKAR_LIPOPROTEIN"/>
    <property type="match status" value="1"/>
</dbReference>
<dbReference type="PANTHER" id="PTHR31025">
    <property type="entry name" value="SI:CH211-196P9.1-RELATED"/>
    <property type="match status" value="1"/>
</dbReference>
<dbReference type="RefSeq" id="XP_047740690.1">
    <property type="nucleotide sequence ID" value="XM_047884734.1"/>
</dbReference>
<keyword evidence="1" id="KW-1185">Reference proteome</keyword>
<evidence type="ECO:0000313" key="1">
    <source>
        <dbReference type="Proteomes" id="UP000694843"/>
    </source>
</evidence>
<proteinExistence type="predicted"/>
<protein>
    <submittedName>
        <fullName evidence="2">Uncharacterized protein LOC108675922 isoform X2</fullName>
    </submittedName>
</protein>
<accession>A0A979FU02</accession>
<reference evidence="2" key="1">
    <citation type="submission" date="2025-08" db="UniProtKB">
        <authorList>
            <consortium name="RefSeq"/>
        </authorList>
    </citation>
    <scope>IDENTIFICATION</scope>
    <source>
        <tissue evidence="2">Whole organism</tissue>
    </source>
</reference>
<dbReference type="GeneID" id="108675922"/>
<dbReference type="OMA" id="ETWAQVS"/>
<evidence type="ECO:0000313" key="2">
    <source>
        <dbReference type="RefSeq" id="XP_047740690.1"/>
    </source>
</evidence>
<dbReference type="Proteomes" id="UP000694843">
    <property type="component" value="Unplaced"/>
</dbReference>